<accession>A0ABP8ZG25</accession>
<feature type="signal peptide" evidence="2">
    <location>
        <begin position="1"/>
        <end position="29"/>
    </location>
</feature>
<name>A0ABP8ZG25_9ACTN</name>
<feature type="chain" id="PRO_5045867943" description="DUF2207 domain-containing protein" evidence="2">
    <location>
        <begin position="30"/>
        <end position="749"/>
    </location>
</feature>
<keyword evidence="1" id="KW-1133">Transmembrane helix</keyword>
<evidence type="ECO:0000313" key="3">
    <source>
        <dbReference type="EMBL" id="GAA4755556.1"/>
    </source>
</evidence>
<comment type="caution">
    <text evidence="3">The sequence shown here is derived from an EMBL/GenBank/DDBJ whole genome shotgun (WGS) entry which is preliminary data.</text>
</comment>
<feature type="transmembrane region" description="Helical" evidence="1">
    <location>
        <begin position="301"/>
        <end position="324"/>
    </location>
</feature>
<protein>
    <recommendedName>
        <fullName evidence="5">DUF2207 domain-containing protein</fullName>
    </recommendedName>
</protein>
<sequence length="749" mass="78898">MARVLVGRLVAVLVAVTALMLGWAPPSGADPAGHFLDDQPVVIDLTNPTADPVGVDIINTGTEQVTYTLTVVGNAAPHLHPSSASQVLAAGAAGSFTLRVDAEPPPTTGTLVLTGTDGTLERLAVKLVGVAPQEPGVLVPGTFEQLKVSAVSAVPSFVRPVPAQNRDWWLVVAGVAVVAVLGVLAYRGQRAKDGLWAFVASILALLGLTAALLVVGVTVAQFVEKADPNVPEVSNTIAPPNSGRSGATLAGDTGGNGLLVSEAATLTISGLDRAGNYTGTVDTQPSVGGGEIKTTVTVHDYWGWAVAAVTVGVLIGFLVSVLYAQRRRSALHSVAVAEVRREVASRESQWLLGEGDQPWACRYRIHDYVKQHLDGLSSTYASDPVKAETDLSAIETFAETADSTRVGVRAEIENAMGLRSVLQVLYGDAIDRDPTWLSALVDEPNPLFVPGQSVADSTTRVTHLSQAAGTAATTRMKAVAVAESLSSLRDAIGERAAAHCDVTEVTEEWEGLGPRLVQSSSEAEVEAVRKTAAELQTKVEALQPSADAPPLVADQQAATPQAVRGLDDVGSRVRDWIRHLKALEDPTEKLRVDRDDLVMVRVSATLARDNERYHWEFSDNSTSSANTAEGAAGEVVELKVQHMFADGPKTLEARVVSEHDSQVLGRWSGTADTAVGRLKRARRALSADDRFLLLVAFVLAVGSGMVALYVPDATWGTAGDYLTALLWGAVTAEAIKQVATVIQGRGQTQ</sequence>
<evidence type="ECO:0008006" key="5">
    <source>
        <dbReference type="Google" id="ProtNLM"/>
    </source>
</evidence>
<dbReference type="Proteomes" id="UP001499882">
    <property type="component" value="Unassembled WGS sequence"/>
</dbReference>
<keyword evidence="1" id="KW-0812">Transmembrane</keyword>
<feature type="transmembrane region" description="Helical" evidence="1">
    <location>
        <begin position="198"/>
        <end position="223"/>
    </location>
</feature>
<dbReference type="RefSeq" id="WP_345529454.1">
    <property type="nucleotide sequence ID" value="NZ_BAABKN010000031.1"/>
</dbReference>
<evidence type="ECO:0000256" key="1">
    <source>
        <dbReference type="SAM" id="Phobius"/>
    </source>
</evidence>
<keyword evidence="2" id="KW-0732">Signal</keyword>
<proteinExistence type="predicted"/>
<reference evidence="4" key="1">
    <citation type="journal article" date="2019" name="Int. J. Syst. Evol. Microbiol.">
        <title>The Global Catalogue of Microorganisms (GCM) 10K type strain sequencing project: providing services to taxonomists for standard genome sequencing and annotation.</title>
        <authorList>
            <consortium name="The Broad Institute Genomics Platform"/>
            <consortium name="The Broad Institute Genome Sequencing Center for Infectious Disease"/>
            <person name="Wu L."/>
            <person name="Ma J."/>
        </authorList>
    </citation>
    <scope>NUCLEOTIDE SEQUENCE [LARGE SCALE GENOMIC DNA]</scope>
    <source>
        <strain evidence="4">JCM 18532</strain>
    </source>
</reference>
<keyword evidence="4" id="KW-1185">Reference proteome</keyword>
<feature type="transmembrane region" description="Helical" evidence="1">
    <location>
        <begin position="691"/>
        <end position="710"/>
    </location>
</feature>
<evidence type="ECO:0000313" key="4">
    <source>
        <dbReference type="Proteomes" id="UP001499882"/>
    </source>
</evidence>
<evidence type="ECO:0000256" key="2">
    <source>
        <dbReference type="SAM" id="SignalP"/>
    </source>
</evidence>
<gene>
    <name evidence="3" type="ORF">GCM10023350_46330</name>
</gene>
<keyword evidence="1" id="KW-0472">Membrane</keyword>
<dbReference type="EMBL" id="BAABKN010000031">
    <property type="protein sequence ID" value="GAA4755556.1"/>
    <property type="molecule type" value="Genomic_DNA"/>
</dbReference>
<feature type="transmembrane region" description="Helical" evidence="1">
    <location>
        <begin position="168"/>
        <end position="186"/>
    </location>
</feature>
<organism evidence="3 4">
    <name type="scientific">Nocardioides endophyticus</name>
    <dbReference type="NCBI Taxonomy" id="1353775"/>
    <lineage>
        <taxon>Bacteria</taxon>
        <taxon>Bacillati</taxon>
        <taxon>Actinomycetota</taxon>
        <taxon>Actinomycetes</taxon>
        <taxon>Propionibacteriales</taxon>
        <taxon>Nocardioidaceae</taxon>
        <taxon>Nocardioides</taxon>
    </lineage>
</organism>